<comment type="catalytic activity">
    <reaction evidence="6">
        <text>pseudouridine(54) in tRNA + S-adenosyl-L-methionine = N(1)-methylpseudouridine(54) in tRNA + S-adenosyl-L-homocysteine + H(+)</text>
        <dbReference type="Rhea" id="RHEA:55292"/>
        <dbReference type="Rhea" id="RHEA-COMP:14140"/>
        <dbReference type="Rhea" id="RHEA-COMP:14141"/>
        <dbReference type="ChEBI" id="CHEBI:15378"/>
        <dbReference type="ChEBI" id="CHEBI:57856"/>
        <dbReference type="ChEBI" id="CHEBI:59789"/>
        <dbReference type="ChEBI" id="CHEBI:65314"/>
        <dbReference type="ChEBI" id="CHEBI:74890"/>
        <dbReference type="EC" id="2.1.1.257"/>
    </reaction>
</comment>
<comment type="subunit">
    <text evidence="6">Homodimer.</text>
</comment>
<keyword evidence="8" id="KW-1185">Reference proteome</keyword>
<accession>A0ABD4TH86</accession>
<evidence type="ECO:0000256" key="2">
    <source>
        <dbReference type="ARBA" id="ARBA00022603"/>
    </source>
</evidence>
<dbReference type="RefSeq" id="WP_255331985.1">
    <property type="nucleotide sequence ID" value="NZ_VOTZ01000005.1"/>
</dbReference>
<evidence type="ECO:0000256" key="4">
    <source>
        <dbReference type="ARBA" id="ARBA00022691"/>
    </source>
</evidence>
<dbReference type="AlphaFoldDB" id="A0ABD4TH86"/>
<dbReference type="GO" id="GO:0005737">
    <property type="term" value="C:cytoplasm"/>
    <property type="evidence" value="ECO:0007669"/>
    <property type="project" value="UniProtKB-SubCell"/>
</dbReference>
<dbReference type="InterPro" id="IPR029026">
    <property type="entry name" value="tRNA_m1G_MTases_N"/>
</dbReference>
<comment type="function">
    <text evidence="6">Specifically catalyzes the N1-methylation of pseudouridine at position 54 (Psi54) in tRNAs.</text>
</comment>
<dbReference type="GO" id="GO:0008757">
    <property type="term" value="F:S-adenosylmethionine-dependent methyltransferase activity"/>
    <property type="evidence" value="ECO:0007669"/>
    <property type="project" value="UniProtKB-UniRule"/>
</dbReference>
<keyword evidence="5 6" id="KW-0819">tRNA processing</keyword>
<dbReference type="EMBL" id="VOTZ01000005">
    <property type="protein sequence ID" value="MCQ1538051.1"/>
    <property type="molecule type" value="Genomic_DNA"/>
</dbReference>
<protein>
    <recommendedName>
        <fullName evidence="6">tRNA (pseudouridine(54)-N(1))-methyltransferase</fullName>
        <ecNumber evidence="6">2.1.1.257</ecNumber>
    </recommendedName>
</protein>
<dbReference type="NCBIfam" id="NF002560">
    <property type="entry name" value="PRK02135.1"/>
    <property type="match status" value="1"/>
</dbReference>
<dbReference type="GO" id="GO:0008175">
    <property type="term" value="F:tRNA methyltransferase activity"/>
    <property type="evidence" value="ECO:0007669"/>
    <property type="project" value="UniProtKB-UniRule"/>
</dbReference>
<reference evidence="7 8" key="1">
    <citation type="submission" date="2019-08" db="EMBL/GenBank/DDBJ databases">
        <authorList>
            <person name="Chen S.-C."/>
            <person name="Lai M.-C."/>
            <person name="You Y.-T."/>
        </authorList>
    </citation>
    <scope>NUCLEOTIDE SEQUENCE [LARGE SCALE GENOMIC DNA]</scope>
    <source>
        <strain evidence="7 8">P2F9704a</strain>
    </source>
</reference>
<evidence type="ECO:0000313" key="8">
    <source>
        <dbReference type="Proteomes" id="UP001524383"/>
    </source>
</evidence>
<dbReference type="HAMAP" id="MF_00587">
    <property type="entry name" value="tRNA_methyltr_TrmY"/>
    <property type="match status" value="1"/>
</dbReference>
<comment type="subcellular location">
    <subcellularLocation>
        <location evidence="6">Cytoplasm</location>
    </subcellularLocation>
</comment>
<dbReference type="Proteomes" id="UP001524383">
    <property type="component" value="Unassembled WGS sequence"/>
</dbReference>
<organism evidence="7 8">
    <name type="scientific">Methanocalculus taiwanensis</name>
    <dbReference type="NCBI Taxonomy" id="106207"/>
    <lineage>
        <taxon>Archaea</taxon>
        <taxon>Methanobacteriati</taxon>
        <taxon>Methanobacteriota</taxon>
        <taxon>Stenosarchaea group</taxon>
        <taxon>Methanomicrobia</taxon>
        <taxon>Methanomicrobiales</taxon>
        <taxon>Methanocalculaceae</taxon>
        <taxon>Methanocalculus</taxon>
    </lineage>
</organism>
<keyword evidence="4 6" id="KW-0949">S-adenosyl-L-methionine</keyword>
<sequence>MRRFAIVGHRATTDPGFSLNDMPGSAGRMDVLCRCVNAGFFLSHDLRRNVECYLILKGGPETTILFKGDSVRSLNPDERSAGALIKKALGKTCGSEFIESSPGVFIRRGGLARLLSEYPFAVLDESGDDIRIVKSLPENLLLSDHQNFTEEEEAMTADLPRLSVGPQVLHADHTITIYQNEADRRSA</sequence>
<dbReference type="SUPFAM" id="SSF75217">
    <property type="entry name" value="alpha/beta knot"/>
    <property type="match status" value="1"/>
</dbReference>
<dbReference type="CDD" id="cd18087">
    <property type="entry name" value="TrmY-like"/>
    <property type="match status" value="1"/>
</dbReference>
<dbReference type="Gene3D" id="3.40.1280.10">
    <property type="match status" value="1"/>
</dbReference>
<comment type="similarity">
    <text evidence="6">Belongs to the methyltransferase superfamily. TrmY family.</text>
</comment>
<keyword evidence="1 6" id="KW-0963">Cytoplasm</keyword>
<proteinExistence type="inferred from homology"/>
<evidence type="ECO:0000256" key="1">
    <source>
        <dbReference type="ARBA" id="ARBA00022490"/>
    </source>
</evidence>
<dbReference type="EC" id="2.1.1.257" evidence="6"/>
<dbReference type="PANTHER" id="PTHR40703">
    <property type="entry name" value="TRNA (PSEUDOURIDINE(54)-N(1))-METHYLTRANSFERASE"/>
    <property type="match status" value="1"/>
</dbReference>
<evidence type="ECO:0000256" key="3">
    <source>
        <dbReference type="ARBA" id="ARBA00022679"/>
    </source>
</evidence>
<feature type="binding site" evidence="6">
    <location>
        <position position="123"/>
    </location>
    <ligand>
        <name>S-adenosyl-L-methionine</name>
        <dbReference type="ChEBI" id="CHEBI:59789"/>
    </ligand>
</feature>
<evidence type="ECO:0000256" key="5">
    <source>
        <dbReference type="ARBA" id="ARBA00022694"/>
    </source>
</evidence>
<dbReference type="InterPro" id="IPR029028">
    <property type="entry name" value="Alpha/beta_knot_MTases"/>
</dbReference>
<dbReference type="GO" id="GO:0030488">
    <property type="term" value="P:tRNA methylation"/>
    <property type="evidence" value="ECO:0007669"/>
    <property type="project" value="UniProtKB-UniRule"/>
</dbReference>
<dbReference type="Pfam" id="PF04013">
    <property type="entry name" value="Methyltrn_RNA_2"/>
    <property type="match status" value="1"/>
</dbReference>
<name>A0ABD4TH86_9EURY</name>
<comment type="caution">
    <text evidence="6">Lacks conserved residue(s) required for the propagation of feature annotation.</text>
</comment>
<gene>
    <name evidence="6 7" type="primary">trmY</name>
    <name evidence="7" type="ORF">FTO68_03470</name>
</gene>
<dbReference type="InterPro" id="IPR007158">
    <property type="entry name" value="TrmY"/>
</dbReference>
<evidence type="ECO:0000313" key="7">
    <source>
        <dbReference type="EMBL" id="MCQ1538051.1"/>
    </source>
</evidence>
<evidence type="ECO:0000256" key="6">
    <source>
        <dbReference type="HAMAP-Rule" id="MF_00587"/>
    </source>
</evidence>
<dbReference type="PANTHER" id="PTHR40703:SF1">
    <property type="entry name" value="TRNA (PSEUDOURIDINE(54)-N(1))-METHYLTRANSFERASE"/>
    <property type="match status" value="1"/>
</dbReference>
<keyword evidence="2 6" id="KW-0489">Methyltransferase</keyword>
<keyword evidence="3 6" id="KW-0808">Transferase</keyword>
<comment type="caution">
    <text evidence="7">The sequence shown here is derived from an EMBL/GenBank/DDBJ whole genome shotgun (WGS) entry which is preliminary data.</text>
</comment>